<keyword evidence="2" id="KW-1185">Reference proteome</keyword>
<proteinExistence type="predicted"/>
<accession>A0A369JHD8</accession>
<dbReference type="InParanoid" id="A0A369JHD8"/>
<evidence type="ECO:0000313" key="1">
    <source>
        <dbReference type="EMBL" id="RDB19123.1"/>
    </source>
</evidence>
<gene>
    <name evidence="1" type="ORF">Hypma_014274</name>
</gene>
<dbReference type="AlphaFoldDB" id="A0A369JHD8"/>
<protein>
    <submittedName>
        <fullName evidence="1">Uncharacterized protein</fullName>
    </submittedName>
</protein>
<sequence length="129" mass="14978">MQTLHRRIAMDDPLEPGGSFIIRHHTPASTDRARDVLVDRGLWIEIPRVEPSPRSELELLNIRVFDTPIRVPWFEFLSVEKGMACTITADWESHTRSRGALRTSRRFTGIYLLSIYFRTAYAFHSTSYV</sequence>
<reference evidence="1" key="1">
    <citation type="submission" date="2018-04" db="EMBL/GenBank/DDBJ databases">
        <title>Whole genome sequencing of Hypsizygus marmoreus.</title>
        <authorList>
            <person name="Choi I.-G."/>
            <person name="Min B."/>
            <person name="Kim J.-G."/>
            <person name="Kim S."/>
            <person name="Oh Y.-L."/>
            <person name="Kong W.-S."/>
            <person name="Park H."/>
            <person name="Jeong J."/>
            <person name="Song E.-S."/>
        </authorList>
    </citation>
    <scope>NUCLEOTIDE SEQUENCE [LARGE SCALE GENOMIC DNA]</scope>
    <source>
        <strain evidence="1">51987-8</strain>
    </source>
</reference>
<comment type="caution">
    <text evidence="1">The sequence shown here is derived from an EMBL/GenBank/DDBJ whole genome shotgun (WGS) entry which is preliminary data.</text>
</comment>
<organism evidence="1 2">
    <name type="scientific">Hypsizygus marmoreus</name>
    <name type="common">White beech mushroom</name>
    <name type="synonym">Agaricus marmoreus</name>
    <dbReference type="NCBI Taxonomy" id="39966"/>
    <lineage>
        <taxon>Eukaryota</taxon>
        <taxon>Fungi</taxon>
        <taxon>Dikarya</taxon>
        <taxon>Basidiomycota</taxon>
        <taxon>Agaricomycotina</taxon>
        <taxon>Agaricomycetes</taxon>
        <taxon>Agaricomycetidae</taxon>
        <taxon>Agaricales</taxon>
        <taxon>Tricholomatineae</taxon>
        <taxon>Lyophyllaceae</taxon>
        <taxon>Hypsizygus</taxon>
    </lineage>
</organism>
<dbReference type="EMBL" id="LUEZ02000084">
    <property type="protein sequence ID" value="RDB19123.1"/>
    <property type="molecule type" value="Genomic_DNA"/>
</dbReference>
<name>A0A369JHD8_HYPMA</name>
<dbReference type="Proteomes" id="UP000076154">
    <property type="component" value="Unassembled WGS sequence"/>
</dbReference>
<evidence type="ECO:0000313" key="2">
    <source>
        <dbReference type="Proteomes" id="UP000076154"/>
    </source>
</evidence>